<dbReference type="PROSITE" id="PS51498">
    <property type="entry name" value="MABP"/>
    <property type="match status" value="1"/>
</dbReference>
<gene>
    <name evidence="12" type="primary">LOC115581139</name>
</gene>
<evidence type="ECO:0000313" key="13">
    <source>
        <dbReference type="Proteomes" id="UP000472265"/>
    </source>
</evidence>
<dbReference type="GO" id="GO:0000813">
    <property type="term" value="C:ESCRT I complex"/>
    <property type="evidence" value="ECO:0007669"/>
    <property type="project" value="InterPro"/>
</dbReference>
<keyword evidence="9" id="KW-0732">Signal</keyword>
<comment type="function">
    <text evidence="7">Component of the ESCRT-I complex, a regulator of vesicular trafficking process. Required for the sorting of endocytic ubiquitinated cargos into multivesicular bodies.</text>
</comment>
<keyword evidence="3" id="KW-0813">Transport</keyword>
<keyword evidence="5" id="KW-0653">Protein transport</keyword>
<dbReference type="Pfam" id="PF10240">
    <property type="entry name" value="DUF2464"/>
    <property type="match status" value="1"/>
</dbReference>
<dbReference type="FunFam" id="2.100.10.50:FF:000002">
    <property type="entry name" value="Multivesicular body subunit 12B"/>
    <property type="match status" value="1"/>
</dbReference>
<dbReference type="Proteomes" id="UP000472265">
    <property type="component" value="Chromosome 5"/>
</dbReference>
<dbReference type="InParanoid" id="A0A671UMH1"/>
<dbReference type="InterPro" id="IPR023340">
    <property type="entry name" value="UMA"/>
</dbReference>
<evidence type="ECO:0000256" key="1">
    <source>
        <dbReference type="ARBA" id="ARBA00004633"/>
    </source>
</evidence>
<evidence type="ECO:0000256" key="7">
    <source>
        <dbReference type="ARBA" id="ARBA00053101"/>
    </source>
</evidence>
<evidence type="ECO:0000256" key="4">
    <source>
        <dbReference type="ARBA" id="ARBA00022753"/>
    </source>
</evidence>
<dbReference type="GO" id="GO:0042058">
    <property type="term" value="P:regulation of epidermal growth factor receptor signaling pathway"/>
    <property type="evidence" value="ECO:0007669"/>
    <property type="project" value="TreeGrafter"/>
</dbReference>
<dbReference type="PANTHER" id="PTHR31547:SF1">
    <property type="entry name" value="MULTIVESICULAR BODY SUBUNIT 12B"/>
    <property type="match status" value="1"/>
</dbReference>
<feature type="domain" description="UMA" evidence="10">
    <location>
        <begin position="237"/>
        <end position="286"/>
    </location>
</feature>
<accession>A0A671UMH1</accession>
<evidence type="ECO:0000259" key="10">
    <source>
        <dbReference type="PROSITE" id="PS51497"/>
    </source>
</evidence>
<dbReference type="RefSeq" id="XP_030271867.1">
    <property type="nucleotide sequence ID" value="XM_030416007.1"/>
</dbReference>
<dbReference type="GO" id="GO:0046755">
    <property type="term" value="P:viral budding"/>
    <property type="evidence" value="ECO:0007669"/>
    <property type="project" value="TreeGrafter"/>
</dbReference>
<sequence>MTLKGAVLIFFHYLHSVYLFKVFRFKIHPFGNYTVVQKYRFDMSELSKRLPSDPISSVGVVTSLSKAPDDYSVVAQTTDGSDADLWKDGLFKSKVTRYLCFTRKPGPDVVVDIKVIDIKEPLPEGYTPVEETMDTKETVMRKRRLCVKISPRADAETAVYDIQIIAKSKYHLVNYTCIGDINSMAIWNRKGDVPKDKSSQETASTANTEAPSTTASRRITSRPDYEHQISGNTMTALDDVPFVVPEKFFQNPKEMQQVNLMGITIKSLAEIEEEFQYNFSTERSIAV</sequence>
<evidence type="ECO:0000256" key="2">
    <source>
        <dbReference type="ARBA" id="ARBA00010432"/>
    </source>
</evidence>
<comment type="similarity">
    <text evidence="2">Belongs to the MVB12 family.</text>
</comment>
<comment type="subcellular location">
    <subcellularLocation>
        <location evidence="1">Late endosome membrane</location>
        <topology evidence="1">Peripheral membrane protein</topology>
    </subcellularLocation>
</comment>
<dbReference type="InterPro" id="IPR018798">
    <property type="entry name" value="MVB12A/B"/>
</dbReference>
<dbReference type="Gene3D" id="2.100.10.50">
    <property type="match status" value="1"/>
</dbReference>
<dbReference type="GO" id="GO:0031902">
    <property type="term" value="C:late endosome membrane"/>
    <property type="evidence" value="ECO:0007669"/>
    <property type="project" value="UniProtKB-SubCell"/>
</dbReference>
<dbReference type="InterPro" id="IPR023341">
    <property type="entry name" value="MABP"/>
</dbReference>
<evidence type="ECO:0000256" key="3">
    <source>
        <dbReference type="ARBA" id="ARBA00022448"/>
    </source>
</evidence>
<dbReference type="PANTHER" id="PTHR31547">
    <property type="entry name" value="MULTIVESICULAR BODY SUBUNIT 12B"/>
    <property type="match status" value="1"/>
</dbReference>
<dbReference type="PROSITE" id="PS51497">
    <property type="entry name" value="UMA"/>
    <property type="match status" value="1"/>
</dbReference>
<keyword evidence="13" id="KW-1185">Reference proteome</keyword>
<dbReference type="GeneTree" id="ENSGT00940000155945"/>
<reference evidence="12" key="3">
    <citation type="submission" date="2025-09" db="UniProtKB">
        <authorList>
            <consortium name="Ensembl"/>
        </authorList>
    </citation>
    <scope>IDENTIFICATION</scope>
</reference>
<dbReference type="OMA" id="IQGKSKH"/>
<dbReference type="Ensembl" id="ENSSAUT00010015998.1">
    <property type="protein sequence ID" value="ENSSAUP00010015084.1"/>
    <property type="gene ID" value="ENSSAUG00010007028.1"/>
</dbReference>
<dbReference type="GO" id="GO:0015031">
    <property type="term" value="P:protein transport"/>
    <property type="evidence" value="ECO:0007669"/>
    <property type="project" value="UniProtKB-KW"/>
</dbReference>
<feature type="compositionally biased region" description="Polar residues" evidence="8">
    <location>
        <begin position="200"/>
        <end position="218"/>
    </location>
</feature>
<evidence type="ECO:0000256" key="9">
    <source>
        <dbReference type="SAM" id="SignalP"/>
    </source>
</evidence>
<evidence type="ECO:0000256" key="8">
    <source>
        <dbReference type="SAM" id="MobiDB-lite"/>
    </source>
</evidence>
<reference evidence="12" key="1">
    <citation type="submission" date="2021-04" db="EMBL/GenBank/DDBJ databases">
        <authorList>
            <consortium name="Wellcome Sanger Institute Data Sharing"/>
        </authorList>
    </citation>
    <scope>NUCLEOTIDE SEQUENCE [LARGE SCALE GENOMIC DNA]</scope>
</reference>
<feature type="signal peptide" evidence="9">
    <location>
        <begin position="1"/>
        <end position="19"/>
    </location>
</feature>
<feature type="chain" id="PRO_5025628978" evidence="9">
    <location>
        <begin position="20"/>
        <end position="287"/>
    </location>
</feature>
<organism evidence="12 13">
    <name type="scientific">Sparus aurata</name>
    <name type="common">Gilthead sea bream</name>
    <dbReference type="NCBI Taxonomy" id="8175"/>
    <lineage>
        <taxon>Eukaryota</taxon>
        <taxon>Metazoa</taxon>
        <taxon>Chordata</taxon>
        <taxon>Craniata</taxon>
        <taxon>Vertebrata</taxon>
        <taxon>Euteleostomi</taxon>
        <taxon>Actinopterygii</taxon>
        <taxon>Neopterygii</taxon>
        <taxon>Teleostei</taxon>
        <taxon>Neoteleostei</taxon>
        <taxon>Acanthomorphata</taxon>
        <taxon>Eupercaria</taxon>
        <taxon>Spariformes</taxon>
        <taxon>Sparidae</taxon>
        <taxon>Sparus</taxon>
    </lineage>
</organism>
<name>A0A671UMH1_SPAAU</name>
<dbReference type="OrthoDB" id="6021306at2759"/>
<evidence type="ECO:0000256" key="5">
    <source>
        <dbReference type="ARBA" id="ARBA00022927"/>
    </source>
</evidence>
<reference evidence="12" key="2">
    <citation type="submission" date="2025-08" db="UniProtKB">
        <authorList>
            <consortium name="Ensembl"/>
        </authorList>
    </citation>
    <scope>IDENTIFICATION</scope>
</reference>
<evidence type="ECO:0000313" key="12">
    <source>
        <dbReference type="Ensembl" id="ENSSAUP00010015084.1"/>
    </source>
</evidence>
<keyword evidence="4" id="KW-0967">Endosome</keyword>
<dbReference type="CTD" id="100004330"/>
<protein>
    <submittedName>
        <fullName evidence="12">Multivesicular body subunit 12Bb</fullName>
    </submittedName>
</protein>
<evidence type="ECO:0000259" key="11">
    <source>
        <dbReference type="PROSITE" id="PS51498"/>
    </source>
</evidence>
<feature type="region of interest" description="Disordered" evidence="8">
    <location>
        <begin position="192"/>
        <end position="222"/>
    </location>
</feature>
<dbReference type="AlphaFoldDB" id="A0A671UMH1"/>
<dbReference type="GeneID" id="115581139"/>
<proteinExistence type="inferred from homology"/>
<evidence type="ECO:0000256" key="6">
    <source>
        <dbReference type="ARBA" id="ARBA00023136"/>
    </source>
</evidence>
<dbReference type="InterPro" id="IPR040297">
    <property type="entry name" value="MVB12B"/>
</dbReference>
<feature type="domain" description="MABP" evidence="11">
    <location>
        <begin position="52"/>
        <end position="192"/>
    </location>
</feature>
<keyword evidence="6" id="KW-0472">Membrane</keyword>
<dbReference type="GO" id="GO:0019075">
    <property type="term" value="P:virus maturation"/>
    <property type="evidence" value="ECO:0007669"/>
    <property type="project" value="TreeGrafter"/>
</dbReference>